<evidence type="ECO:0000313" key="3">
    <source>
        <dbReference type="Proteomes" id="UP000235916"/>
    </source>
</evidence>
<feature type="transmembrane region" description="Helical" evidence="1">
    <location>
        <begin position="99"/>
        <end position="126"/>
    </location>
</feature>
<accession>A0A2N8KWG5</accession>
<dbReference type="EMBL" id="POSP01000003">
    <property type="protein sequence ID" value="PND37795.1"/>
    <property type="molecule type" value="Genomic_DNA"/>
</dbReference>
<dbReference type="RefSeq" id="WP_102767714.1">
    <property type="nucleotide sequence ID" value="NZ_CP124551.1"/>
</dbReference>
<keyword evidence="1" id="KW-1133">Transmembrane helix</keyword>
<feature type="transmembrane region" description="Helical" evidence="1">
    <location>
        <begin position="53"/>
        <end position="79"/>
    </location>
</feature>
<evidence type="ECO:0000313" key="2">
    <source>
        <dbReference type="EMBL" id="PND37795.1"/>
    </source>
</evidence>
<dbReference type="OrthoDB" id="8591832at2"/>
<organism evidence="2 3">
    <name type="scientific">Kinneretia aquatilis</name>
    <dbReference type="NCBI Taxonomy" id="2070761"/>
    <lineage>
        <taxon>Bacteria</taxon>
        <taxon>Pseudomonadati</taxon>
        <taxon>Pseudomonadota</taxon>
        <taxon>Betaproteobacteria</taxon>
        <taxon>Burkholderiales</taxon>
        <taxon>Sphaerotilaceae</taxon>
        <taxon>Roseateles</taxon>
    </lineage>
</organism>
<dbReference type="Proteomes" id="UP000235916">
    <property type="component" value="Unassembled WGS sequence"/>
</dbReference>
<keyword evidence="1" id="KW-0812">Transmembrane</keyword>
<keyword evidence="3" id="KW-1185">Reference proteome</keyword>
<dbReference type="InterPro" id="IPR021836">
    <property type="entry name" value="DUF3429"/>
</dbReference>
<dbReference type="PANTHER" id="PTHR15887">
    <property type="entry name" value="TRANSMEMBRANE PROTEIN 69"/>
    <property type="match status" value="1"/>
</dbReference>
<protein>
    <submittedName>
        <fullName evidence="2">DUF3429 domain-containing protein</fullName>
    </submittedName>
</protein>
<dbReference type="Pfam" id="PF11911">
    <property type="entry name" value="DUF3429"/>
    <property type="match status" value="1"/>
</dbReference>
<reference evidence="2 3" key="1">
    <citation type="submission" date="2018-01" db="EMBL/GenBank/DDBJ databases">
        <title>Draft genome sequence of Paucibacter aquatile CR182 isolated from freshwater of the Nakdong River.</title>
        <authorList>
            <person name="Choi A."/>
            <person name="Chung E.J."/>
        </authorList>
    </citation>
    <scope>NUCLEOTIDE SEQUENCE [LARGE SCALE GENOMIC DNA]</scope>
    <source>
        <strain evidence="2 3">CR182</strain>
    </source>
</reference>
<dbReference type="PANTHER" id="PTHR15887:SF1">
    <property type="entry name" value="TRANSMEMBRANE PROTEIN 69"/>
    <property type="match status" value="1"/>
</dbReference>
<gene>
    <name evidence="2" type="ORF">C1O66_09835</name>
</gene>
<comment type="caution">
    <text evidence="2">The sequence shown here is derived from an EMBL/GenBank/DDBJ whole genome shotgun (WGS) entry which is preliminary data.</text>
</comment>
<evidence type="ECO:0000256" key="1">
    <source>
        <dbReference type="SAM" id="Phobius"/>
    </source>
</evidence>
<proteinExistence type="predicted"/>
<name>A0A2N8KWG5_9BURK</name>
<dbReference type="AlphaFoldDB" id="A0A2N8KWG5"/>
<feature type="transmembrane region" description="Helical" evidence="1">
    <location>
        <begin position="28"/>
        <end position="46"/>
    </location>
</feature>
<keyword evidence="1" id="KW-0472">Membrane</keyword>
<sequence length="161" mass="16986">MSAAPSAEPPKPMNTLSPLPLHPVALKLGHLGLLPFVAGAVLIWLIGDRNLEAHAFVTLATSAYAALVISFLGGIYWGFAFRMPEATAQPFVWGIMPSLGAWVAVVMPAYAGLVLQGGMLIICYLVDRRLYPAFGAAAWLTLRFRLSAGAALCCFLAAAGS</sequence>